<dbReference type="PROSITE" id="PS00518">
    <property type="entry name" value="ZF_RING_1"/>
    <property type="match status" value="1"/>
</dbReference>
<keyword evidence="17" id="KW-1185">Reference proteome</keyword>
<dbReference type="EMBL" id="CP111025">
    <property type="protein sequence ID" value="WAR25303.1"/>
    <property type="molecule type" value="Genomic_DNA"/>
</dbReference>
<accession>A0ABY7FSV4</accession>
<dbReference type="Pfam" id="PF18408">
    <property type="entry name" value="zf_Hakai"/>
    <property type="match status" value="1"/>
</dbReference>
<dbReference type="InterPro" id="IPR040380">
    <property type="entry name" value="HAKAI-like_RING-HC"/>
</dbReference>
<evidence type="ECO:0000313" key="17">
    <source>
        <dbReference type="Proteomes" id="UP001164746"/>
    </source>
</evidence>
<evidence type="ECO:0000256" key="1">
    <source>
        <dbReference type="ARBA" id="ARBA00000900"/>
    </source>
</evidence>
<dbReference type="PANTHER" id="PTHR13480">
    <property type="entry name" value="E3 UBIQUITIN-PROTEIN LIGASE HAKAI-RELATED"/>
    <property type="match status" value="1"/>
</dbReference>
<comment type="pathway">
    <text evidence="3">Protein modification; protein ubiquitination.</text>
</comment>
<comment type="catalytic activity">
    <reaction evidence="1">
        <text>S-ubiquitinyl-[E2 ubiquitin-conjugating enzyme]-L-cysteine + [acceptor protein]-L-lysine = [E2 ubiquitin-conjugating enzyme]-L-cysteine + N(6)-ubiquitinyl-[acceptor protein]-L-lysine.</text>
        <dbReference type="EC" id="2.3.2.27"/>
    </reaction>
</comment>
<name>A0ABY7FSV4_MYAAR</name>
<keyword evidence="9" id="KW-0833">Ubl conjugation pathway</keyword>
<evidence type="ECO:0000256" key="13">
    <source>
        <dbReference type="ARBA" id="ARBA00041081"/>
    </source>
</evidence>
<feature type="domain" description="Hakai C2H2 zinc finger" evidence="15">
    <location>
        <begin position="563"/>
        <end position="600"/>
    </location>
</feature>
<evidence type="ECO:0000256" key="2">
    <source>
        <dbReference type="ARBA" id="ARBA00004123"/>
    </source>
</evidence>
<proteinExistence type="inferred from homology"/>
<evidence type="ECO:0000256" key="10">
    <source>
        <dbReference type="ARBA" id="ARBA00022833"/>
    </source>
</evidence>
<evidence type="ECO:0000256" key="4">
    <source>
        <dbReference type="ARBA" id="ARBA00012483"/>
    </source>
</evidence>
<organism evidence="16 17">
    <name type="scientific">Mya arenaria</name>
    <name type="common">Soft-shell clam</name>
    <dbReference type="NCBI Taxonomy" id="6604"/>
    <lineage>
        <taxon>Eukaryota</taxon>
        <taxon>Metazoa</taxon>
        <taxon>Spiralia</taxon>
        <taxon>Lophotrochozoa</taxon>
        <taxon>Mollusca</taxon>
        <taxon>Bivalvia</taxon>
        <taxon>Autobranchia</taxon>
        <taxon>Heteroconchia</taxon>
        <taxon>Euheterodonta</taxon>
        <taxon>Imparidentia</taxon>
        <taxon>Neoheterodontei</taxon>
        <taxon>Myida</taxon>
        <taxon>Myoidea</taxon>
        <taxon>Myidae</taxon>
        <taxon>Mya</taxon>
    </lineage>
</organism>
<evidence type="ECO:0000259" key="15">
    <source>
        <dbReference type="Pfam" id="PF18408"/>
    </source>
</evidence>
<keyword evidence="5" id="KW-0217">Developmental protein</keyword>
<dbReference type="EC" id="2.3.2.27" evidence="4"/>
<evidence type="ECO:0000256" key="3">
    <source>
        <dbReference type="ARBA" id="ARBA00004906"/>
    </source>
</evidence>
<keyword evidence="10" id="KW-0862">Zinc</keyword>
<dbReference type="Gene3D" id="3.30.40.10">
    <property type="entry name" value="Zinc/RING finger domain, C3HC4 (zinc finger)"/>
    <property type="match status" value="1"/>
</dbReference>
<comment type="subcellular location">
    <subcellularLocation>
        <location evidence="2">Nucleus</location>
    </subcellularLocation>
</comment>
<feature type="compositionally biased region" description="Pro residues" evidence="14">
    <location>
        <begin position="847"/>
        <end position="858"/>
    </location>
</feature>
<dbReference type="InterPro" id="IPR041042">
    <property type="entry name" value="Znf_Hakai"/>
</dbReference>
<protein>
    <recommendedName>
        <fullName evidence="13">E3 ubiquitin-protein ligase Hakai</fullName>
        <ecNumber evidence="4">2.3.2.27</ecNumber>
    </recommendedName>
</protein>
<dbReference type="InterPro" id="IPR013083">
    <property type="entry name" value="Znf_RING/FYVE/PHD"/>
</dbReference>
<sequence>MSPIEMLTSGEMFLLDMLSLAHTPRRESLKTAESLLTGSEVSGDSGIVVSQMSGDPKSSRCSCSAVMVHELLKDDWLSRLVWLPDDWLLLLRLEEEAWLVSLGAWSALTGGWNISTEYLQHGAGLFNLTQYNTYHSHLAYDSMRWQSLENVALDSGTLTMNGVPTGSGLDLHDAFLEPSGHSFLQLLHRDGNCVGIIIYSVDVPTDSGCTLVFFCSCSFMASTVASFANRNMYCRTQTFVFPLNVLPHLVKHHLPLWLSLFTGSPPLTYLPTGSLRPVTLAYCAHIAQGEPVIRLPHCWALCQFLELDVYGIWAEVDHQAVLVHLLHIHVHYHHIILQTHHRETVWKLSIQGRLVPSFPLTEPMSLPPSCAWTSVPCTISAGSGKIVSAGTASSDSVCKRYNKIVCTKGVSNMDASDVELESENSLSSSPRTARKNITLKLKSEKQSTGSRGRPRKQRVGKDGQDSASADDDVLETSIFKTMEPREPIHNSKKLKWNHKVNLIGEKVVDPLIHCCELCFLPILIYGRMIQCKHVFCFTCAQKTEKSCARCGETVQRIEQSALGTVFLCTYGGSKHGNNGCRRTYLSQRDLNAHIGHRHMKSEIKDQTVASVAHKPAVLPAAGAASKVATTSVETHAALLQQFTEAMRQVSATAVLLPQRSLQEAIYPAGQVPLGLTVSSPHQPGLGLTSQPFLSVTGLQTSHLSTQPGLTHTVVSSSAVRDNFTSAIPVLGSTRVNNLISVPIQDDEYSKKLVQPSQHLYTSHAGAGIPNISYPPPSYPPVGSIAPNLHQPPPGVPPLYSSHQTRPTPSFTSPPPQMSGPPRGPPPRLSGAPPPRYFDGQAQRGPWTGPPRPQGPRGPPRADYNYY</sequence>
<keyword evidence="6" id="KW-0808">Transferase</keyword>
<evidence type="ECO:0000256" key="9">
    <source>
        <dbReference type="ARBA" id="ARBA00022786"/>
    </source>
</evidence>
<gene>
    <name evidence="16" type="ORF">MAR_011007</name>
</gene>
<dbReference type="PANTHER" id="PTHR13480:SF0">
    <property type="entry name" value="E3 UBIQUITIN-PROTEIN LIGASE HAKAI"/>
    <property type="match status" value="1"/>
</dbReference>
<reference evidence="16" key="1">
    <citation type="submission" date="2022-11" db="EMBL/GenBank/DDBJ databases">
        <title>Centuries of genome instability and evolution in soft-shell clam transmissible cancer (bioRxiv).</title>
        <authorList>
            <person name="Hart S.F.M."/>
            <person name="Yonemitsu M.A."/>
            <person name="Giersch R.M."/>
            <person name="Beal B.F."/>
            <person name="Arriagada G."/>
            <person name="Davis B.W."/>
            <person name="Ostrander E.A."/>
            <person name="Goff S.P."/>
            <person name="Metzger M.J."/>
        </authorList>
    </citation>
    <scope>NUCLEOTIDE SEQUENCE</scope>
    <source>
        <strain evidence="16">MELC-2E11</strain>
        <tissue evidence="16">Siphon/mantle</tissue>
    </source>
</reference>
<keyword evidence="11" id="KW-0539">Nucleus</keyword>
<evidence type="ECO:0000256" key="14">
    <source>
        <dbReference type="SAM" id="MobiDB-lite"/>
    </source>
</evidence>
<keyword evidence="8" id="KW-0863">Zinc-finger</keyword>
<dbReference type="InterPro" id="IPR040383">
    <property type="entry name" value="HAKAI/CBLL2"/>
</dbReference>
<evidence type="ECO:0000313" key="16">
    <source>
        <dbReference type="EMBL" id="WAR25303.1"/>
    </source>
</evidence>
<evidence type="ECO:0000256" key="6">
    <source>
        <dbReference type="ARBA" id="ARBA00022679"/>
    </source>
</evidence>
<evidence type="ECO:0000256" key="7">
    <source>
        <dbReference type="ARBA" id="ARBA00022723"/>
    </source>
</evidence>
<evidence type="ECO:0000256" key="12">
    <source>
        <dbReference type="ARBA" id="ARBA00038499"/>
    </source>
</evidence>
<comment type="similarity">
    <text evidence="12">Belongs to the Hakai family.</text>
</comment>
<keyword evidence="7" id="KW-0479">Metal-binding</keyword>
<dbReference type="Proteomes" id="UP001164746">
    <property type="component" value="Chromosome 14"/>
</dbReference>
<feature type="region of interest" description="Disordered" evidence="14">
    <location>
        <begin position="421"/>
        <end position="469"/>
    </location>
</feature>
<evidence type="ECO:0000256" key="11">
    <source>
        <dbReference type="ARBA" id="ARBA00023242"/>
    </source>
</evidence>
<feature type="region of interest" description="Disordered" evidence="14">
    <location>
        <begin position="781"/>
        <end position="866"/>
    </location>
</feature>
<evidence type="ECO:0000256" key="5">
    <source>
        <dbReference type="ARBA" id="ARBA00022473"/>
    </source>
</evidence>
<dbReference type="InterPro" id="IPR017907">
    <property type="entry name" value="Znf_RING_CS"/>
</dbReference>
<feature type="compositionally biased region" description="Pro residues" evidence="14">
    <location>
        <begin position="811"/>
        <end position="835"/>
    </location>
</feature>
<dbReference type="Gene3D" id="6.10.140.2210">
    <property type="match status" value="1"/>
</dbReference>
<dbReference type="CDD" id="cd16508">
    <property type="entry name" value="RING-HC_HAKAI-like"/>
    <property type="match status" value="1"/>
</dbReference>
<evidence type="ECO:0000256" key="8">
    <source>
        <dbReference type="ARBA" id="ARBA00022771"/>
    </source>
</evidence>